<keyword evidence="1" id="KW-0472">Membrane</keyword>
<dbReference type="AlphaFoldDB" id="A0A371J300"/>
<dbReference type="EMBL" id="NOJY02000016">
    <property type="protein sequence ID" value="RDY27073.1"/>
    <property type="molecule type" value="Genomic_DNA"/>
</dbReference>
<evidence type="ECO:0000256" key="1">
    <source>
        <dbReference type="SAM" id="Phobius"/>
    </source>
</evidence>
<dbReference type="Proteomes" id="UP000215694">
    <property type="component" value="Unassembled WGS sequence"/>
</dbReference>
<keyword evidence="1" id="KW-0812">Transmembrane</keyword>
<accession>A0A371J300</accession>
<sequence>MKDKSSTKKYKIIVYIFFFAIVFLPSILINNVDYSGHKLTMEDNKVRIKTRTFNKEDIKNIELLEDVNIRRGKTGTWTNVYSRGLAEIDGENQDARVYIYNNSNPSIKIELEDEIIIYNEKESNDTKLVYNKLLEYRK</sequence>
<feature type="transmembrane region" description="Helical" evidence="1">
    <location>
        <begin position="12"/>
        <end position="29"/>
    </location>
</feature>
<name>A0A371J300_9FIRM</name>
<dbReference type="OrthoDB" id="157646at2"/>
<evidence type="ECO:0008006" key="4">
    <source>
        <dbReference type="Google" id="ProtNLM"/>
    </source>
</evidence>
<proteinExistence type="predicted"/>
<gene>
    <name evidence="2" type="ORF">CHL78_010650</name>
</gene>
<protein>
    <recommendedName>
        <fullName evidence="4">Bacterial Pleckstrin homology domain-containing protein</fullName>
    </recommendedName>
</protein>
<keyword evidence="1" id="KW-1133">Transmembrane helix</keyword>
<comment type="caution">
    <text evidence="2">The sequence shown here is derived from an EMBL/GenBank/DDBJ whole genome shotgun (WGS) entry which is preliminary data.</text>
</comment>
<organism evidence="2 3">
    <name type="scientific">Romboutsia weinsteinii</name>
    <dbReference type="NCBI Taxonomy" id="2020949"/>
    <lineage>
        <taxon>Bacteria</taxon>
        <taxon>Bacillati</taxon>
        <taxon>Bacillota</taxon>
        <taxon>Clostridia</taxon>
        <taxon>Peptostreptococcales</taxon>
        <taxon>Peptostreptococcaceae</taxon>
        <taxon>Romboutsia</taxon>
    </lineage>
</organism>
<evidence type="ECO:0000313" key="2">
    <source>
        <dbReference type="EMBL" id="RDY27073.1"/>
    </source>
</evidence>
<keyword evidence="3" id="KW-1185">Reference proteome</keyword>
<reference evidence="2 3" key="1">
    <citation type="journal article" date="2017" name="Genome Announc.">
        <title>Draft Genome Sequence of Romboutsia weinsteinii sp. nov. Strain CCRI-19649(T) Isolated from Surface Water.</title>
        <authorList>
            <person name="Maheux A.F."/>
            <person name="Boudreau D.K."/>
            <person name="Berube E."/>
            <person name="Boissinot M."/>
            <person name="Cantin P."/>
            <person name="Raymond F."/>
            <person name="Corbeil J."/>
            <person name="Omar R.F."/>
            <person name="Bergeron M.G."/>
        </authorList>
    </citation>
    <scope>NUCLEOTIDE SEQUENCE [LARGE SCALE GENOMIC DNA]</scope>
    <source>
        <strain evidence="2 3">CCRI-19649</strain>
    </source>
</reference>
<dbReference type="RefSeq" id="WP_094367390.1">
    <property type="nucleotide sequence ID" value="NZ_NOJY02000016.1"/>
</dbReference>
<evidence type="ECO:0000313" key="3">
    <source>
        <dbReference type="Proteomes" id="UP000215694"/>
    </source>
</evidence>